<dbReference type="SMART" id="SM00922">
    <property type="entry name" value="MR_MLE"/>
    <property type="match status" value="1"/>
</dbReference>
<dbReference type="EMBL" id="JAIHOM010000001">
    <property type="protein sequence ID" value="MCW6034717.1"/>
    <property type="molecule type" value="Genomic_DNA"/>
</dbReference>
<evidence type="ECO:0000256" key="5">
    <source>
        <dbReference type="RuleBase" id="RU366006"/>
    </source>
</evidence>
<dbReference type="RefSeq" id="WP_265262369.1">
    <property type="nucleotide sequence ID" value="NZ_JAIHOM010000001.1"/>
</dbReference>
<evidence type="ECO:0000313" key="8">
    <source>
        <dbReference type="Proteomes" id="UP001526426"/>
    </source>
</evidence>
<evidence type="ECO:0000256" key="3">
    <source>
        <dbReference type="ARBA" id="ARBA00022842"/>
    </source>
</evidence>
<dbReference type="PROSITE" id="PS00909">
    <property type="entry name" value="MR_MLE_2"/>
    <property type="match status" value="1"/>
</dbReference>
<dbReference type="SFLD" id="SFLDS00001">
    <property type="entry name" value="Enolase"/>
    <property type="match status" value="1"/>
</dbReference>
<gene>
    <name evidence="7" type="ORF">K4A83_00290</name>
</gene>
<dbReference type="SFLD" id="SFLDG00180">
    <property type="entry name" value="muconate_cycloisomerase"/>
    <property type="match status" value="1"/>
</dbReference>
<organism evidence="7 8">
    <name type="scientific">Spirulina subsalsa FACHB-351</name>
    <dbReference type="NCBI Taxonomy" id="234711"/>
    <lineage>
        <taxon>Bacteria</taxon>
        <taxon>Bacillati</taxon>
        <taxon>Cyanobacteriota</taxon>
        <taxon>Cyanophyceae</taxon>
        <taxon>Spirulinales</taxon>
        <taxon>Spirulinaceae</taxon>
        <taxon>Spirulina</taxon>
    </lineage>
</organism>
<comment type="similarity">
    <text evidence="1 5">Belongs to the mandelate racemase/muconate lactonizing enzyme family.</text>
</comment>
<comment type="caution">
    <text evidence="7">The sequence shown here is derived from an EMBL/GenBank/DDBJ whole genome shotgun (WGS) entry which is preliminary data.</text>
</comment>
<evidence type="ECO:0000256" key="2">
    <source>
        <dbReference type="ARBA" id="ARBA00022723"/>
    </source>
</evidence>
<dbReference type="InterPro" id="IPR036849">
    <property type="entry name" value="Enolase-like_C_sf"/>
</dbReference>
<dbReference type="InterPro" id="IPR013341">
    <property type="entry name" value="Mandelate_racemase_N_dom"/>
</dbReference>
<dbReference type="Gene3D" id="3.20.20.120">
    <property type="entry name" value="Enolase-like C-terminal domain"/>
    <property type="match status" value="1"/>
</dbReference>
<keyword evidence="4 5" id="KW-0413">Isomerase</keyword>
<sequence>MQIQVQQFTVHKNVPLTISRGTQGENTNLWLQIEQEGITGWGESTPFSVAVGDKMTAERLAEQVEALKPHLSPFAPWEWQQIEGVFRAFKPHPAVQAGIDVACHDWLGKRANLPLWQMWGADLSRIVPTSVTVGISSPELARQRVRQWREVTETRAIKIKLGSPEGIEADRAMLQGVREEAPEAELTVDANGGWTLGEALEMMPQLVALGVRHLEQPLGVEDEGDYGALYERALLPIFVDESCFNSGDVARLAGVVHGINIKLMKSGGLREAWRMIHMARGLGLQVMYGCYSDSCLANSAIAQLGAFADYLDLDSHLNLKDDPFTGAVLQAGRLIPTPQPGLGVTLKCN</sequence>
<dbReference type="Proteomes" id="UP001526426">
    <property type="component" value="Unassembled WGS sequence"/>
</dbReference>
<dbReference type="PANTHER" id="PTHR48080">
    <property type="entry name" value="D-GALACTONATE DEHYDRATASE-RELATED"/>
    <property type="match status" value="1"/>
</dbReference>
<accession>A0ABT3KZN6</accession>
<dbReference type="InterPro" id="IPR034603">
    <property type="entry name" value="Dipeptide_epimerase"/>
</dbReference>
<keyword evidence="2 5" id="KW-0479">Metal-binding</keyword>
<dbReference type="SUPFAM" id="SSF54826">
    <property type="entry name" value="Enolase N-terminal domain-like"/>
    <property type="match status" value="1"/>
</dbReference>
<dbReference type="InterPro" id="IPR029065">
    <property type="entry name" value="Enolase_C-like"/>
</dbReference>
<dbReference type="Pfam" id="PF02746">
    <property type="entry name" value="MR_MLE_N"/>
    <property type="match status" value="1"/>
</dbReference>
<dbReference type="Pfam" id="PF13378">
    <property type="entry name" value="MR_MLE_C"/>
    <property type="match status" value="1"/>
</dbReference>
<dbReference type="InterPro" id="IPR013342">
    <property type="entry name" value="Mandelate_racemase_C"/>
</dbReference>
<name>A0ABT3KZN6_9CYAN</name>
<dbReference type="InterPro" id="IPR029017">
    <property type="entry name" value="Enolase-like_N"/>
</dbReference>
<protein>
    <recommendedName>
        <fullName evidence="5">Dipeptide epimerase</fullName>
        <ecNumber evidence="5">5.1.1.-</ecNumber>
    </recommendedName>
</protein>
<proteinExistence type="inferred from homology"/>
<reference evidence="7 8" key="1">
    <citation type="submission" date="2021-08" db="EMBL/GenBank/DDBJ databases">
        <title>Draft genome sequence of Spirulina subsalsa with high tolerance to salinity and hype-accumulation of phycocyanin.</title>
        <authorList>
            <person name="Pei H."/>
            <person name="Jiang L."/>
        </authorList>
    </citation>
    <scope>NUCLEOTIDE SEQUENCE [LARGE SCALE GENOMIC DNA]</scope>
    <source>
        <strain evidence="7 8">FACHB-351</strain>
    </source>
</reference>
<dbReference type="PANTHER" id="PTHR48080:SF3">
    <property type="entry name" value="ENOLASE SUPERFAMILY MEMBER DDB_G0284701"/>
    <property type="match status" value="1"/>
</dbReference>
<dbReference type="InterPro" id="IPR018110">
    <property type="entry name" value="Mandel_Rmase/mucon_lact_enz_CS"/>
</dbReference>
<evidence type="ECO:0000256" key="1">
    <source>
        <dbReference type="ARBA" id="ARBA00008031"/>
    </source>
</evidence>
<comment type="cofactor">
    <cofactor evidence="5">
        <name>Mg(2+)</name>
        <dbReference type="ChEBI" id="CHEBI:18420"/>
    </cofactor>
    <text evidence="5">Binds 1 Mg(2+) ion per subunit.</text>
</comment>
<dbReference type="CDD" id="cd03319">
    <property type="entry name" value="L-Ala-DL-Glu_epimerase"/>
    <property type="match status" value="1"/>
</dbReference>
<keyword evidence="8" id="KW-1185">Reference proteome</keyword>
<feature type="domain" description="Mandelate racemase/muconate lactonizing enzyme C-terminal" evidence="6">
    <location>
        <begin position="138"/>
        <end position="236"/>
    </location>
</feature>
<dbReference type="InterPro" id="IPR034593">
    <property type="entry name" value="DgoD-like"/>
</dbReference>
<evidence type="ECO:0000259" key="6">
    <source>
        <dbReference type="SMART" id="SM00922"/>
    </source>
</evidence>
<dbReference type="EC" id="5.1.1.-" evidence="5"/>
<evidence type="ECO:0000313" key="7">
    <source>
        <dbReference type="EMBL" id="MCW6034717.1"/>
    </source>
</evidence>
<evidence type="ECO:0000256" key="4">
    <source>
        <dbReference type="ARBA" id="ARBA00023235"/>
    </source>
</evidence>
<dbReference type="SUPFAM" id="SSF51604">
    <property type="entry name" value="Enolase C-terminal domain-like"/>
    <property type="match status" value="1"/>
</dbReference>
<keyword evidence="3 5" id="KW-0460">Magnesium</keyword>
<dbReference type="Gene3D" id="3.30.390.10">
    <property type="entry name" value="Enolase-like, N-terminal domain"/>
    <property type="match status" value="1"/>
</dbReference>